<dbReference type="EMBL" id="RQXT01000059">
    <property type="protein sequence ID" value="RRH92072.1"/>
    <property type="molecule type" value="Genomic_DNA"/>
</dbReference>
<proteinExistence type="predicted"/>
<dbReference type="OrthoDB" id="5917942at2"/>
<evidence type="ECO:0000313" key="2">
    <source>
        <dbReference type="Proteomes" id="UP000273786"/>
    </source>
</evidence>
<protein>
    <submittedName>
        <fullName evidence="1">Uncharacterized protein</fullName>
    </submittedName>
</protein>
<accession>A0A3P3F1T5</accession>
<name>A0A3P3F1T5_9HYPH</name>
<keyword evidence="2" id="KW-1185">Reference proteome</keyword>
<gene>
    <name evidence="1" type="ORF">EH240_31300</name>
</gene>
<dbReference type="AlphaFoldDB" id="A0A3P3F1T5"/>
<dbReference type="RefSeq" id="WP_125005806.1">
    <property type="nucleotide sequence ID" value="NZ_RQXT01000059.1"/>
</dbReference>
<evidence type="ECO:0000313" key="1">
    <source>
        <dbReference type="EMBL" id="RRH92072.1"/>
    </source>
</evidence>
<reference evidence="1 2" key="1">
    <citation type="submission" date="2018-11" db="EMBL/GenBank/DDBJ databases">
        <title>the genome of Mesorhizobium tamadayense DSM 28320.</title>
        <authorList>
            <person name="Gao J."/>
        </authorList>
    </citation>
    <scope>NUCLEOTIDE SEQUENCE [LARGE SCALE GENOMIC DNA]</scope>
    <source>
        <strain evidence="1 2">DSM 28320</strain>
    </source>
</reference>
<sequence length="130" mass="14668">MKHSSMTRLLVWERLAAEGDFSAMPKPFTWDQSDRFAHFLNGYDVAGGLDRLAGLSNAMSAQFRKTGQWQGTVLDLWLCLYFQHRARRHMGLEDSDPRLDDLCEALRAALSQLSLKEAKLLVSGLGQNVI</sequence>
<organism evidence="1 2">
    <name type="scientific">Mesorhizobium tamadayense</name>
    <dbReference type="NCBI Taxonomy" id="425306"/>
    <lineage>
        <taxon>Bacteria</taxon>
        <taxon>Pseudomonadati</taxon>
        <taxon>Pseudomonadota</taxon>
        <taxon>Alphaproteobacteria</taxon>
        <taxon>Hyphomicrobiales</taxon>
        <taxon>Phyllobacteriaceae</taxon>
        <taxon>Mesorhizobium</taxon>
    </lineage>
</organism>
<dbReference type="Proteomes" id="UP000273786">
    <property type="component" value="Unassembled WGS sequence"/>
</dbReference>
<comment type="caution">
    <text evidence="1">The sequence shown here is derived from an EMBL/GenBank/DDBJ whole genome shotgun (WGS) entry which is preliminary data.</text>
</comment>